<evidence type="ECO:0000313" key="2">
    <source>
        <dbReference type="Proteomes" id="UP000585474"/>
    </source>
</evidence>
<keyword evidence="2" id="KW-1185">Reference proteome</keyword>
<dbReference type="Proteomes" id="UP000585474">
    <property type="component" value="Unassembled WGS sequence"/>
</dbReference>
<protein>
    <submittedName>
        <fullName evidence="1">Uncharacterized protein</fullName>
    </submittedName>
</protein>
<gene>
    <name evidence="1" type="ORF">Acr_27g0002080</name>
</gene>
<sequence length="171" mass="19572">MGMMLGSNVGTWSSKASVVPNLGLFSLTLFIPRFIFNNFLTYLRNVFLRLKVLRKGDLINGVLNPKVSDRMSGFTSTPLPNKNEWRWHKGLIFRLNNQVEECPLEYPLWCPLVCYCEEYDMHHRVKIGLGGIHLVEFGRVEVMHGNSQRALGKSETQNDVVNMCSHIPYQG</sequence>
<comment type="caution">
    <text evidence="1">The sequence shown here is derived from an EMBL/GenBank/DDBJ whole genome shotgun (WGS) entry which is preliminary data.</text>
</comment>
<proteinExistence type="predicted"/>
<dbReference type="AlphaFoldDB" id="A0A7J0H5Z1"/>
<reference evidence="1 2" key="1">
    <citation type="submission" date="2019-07" db="EMBL/GenBank/DDBJ databases">
        <title>De Novo Assembly of kiwifruit Actinidia rufa.</title>
        <authorList>
            <person name="Sugita-Konishi S."/>
            <person name="Sato K."/>
            <person name="Mori E."/>
            <person name="Abe Y."/>
            <person name="Kisaki G."/>
            <person name="Hamano K."/>
            <person name="Suezawa K."/>
            <person name="Otani M."/>
            <person name="Fukuda T."/>
            <person name="Manabe T."/>
            <person name="Gomi K."/>
            <person name="Tabuchi M."/>
            <person name="Akimitsu K."/>
            <person name="Kataoka I."/>
        </authorList>
    </citation>
    <scope>NUCLEOTIDE SEQUENCE [LARGE SCALE GENOMIC DNA]</scope>
    <source>
        <strain evidence="2">cv. Fuchu</strain>
    </source>
</reference>
<organism evidence="1 2">
    <name type="scientific">Actinidia rufa</name>
    <dbReference type="NCBI Taxonomy" id="165716"/>
    <lineage>
        <taxon>Eukaryota</taxon>
        <taxon>Viridiplantae</taxon>
        <taxon>Streptophyta</taxon>
        <taxon>Embryophyta</taxon>
        <taxon>Tracheophyta</taxon>
        <taxon>Spermatophyta</taxon>
        <taxon>Magnoliopsida</taxon>
        <taxon>eudicotyledons</taxon>
        <taxon>Gunneridae</taxon>
        <taxon>Pentapetalae</taxon>
        <taxon>asterids</taxon>
        <taxon>Ericales</taxon>
        <taxon>Actinidiaceae</taxon>
        <taxon>Actinidia</taxon>
    </lineage>
</organism>
<dbReference type="EMBL" id="BJWL01000027">
    <property type="protein sequence ID" value="GFZ18469.1"/>
    <property type="molecule type" value="Genomic_DNA"/>
</dbReference>
<accession>A0A7J0H5Z1</accession>
<evidence type="ECO:0000313" key="1">
    <source>
        <dbReference type="EMBL" id="GFZ18469.1"/>
    </source>
</evidence>
<name>A0A7J0H5Z1_9ERIC</name>